<name>A0A9W8YK66_9PEZI</name>
<evidence type="ECO:0000256" key="1">
    <source>
        <dbReference type="ARBA" id="ARBA00022737"/>
    </source>
</evidence>
<dbReference type="SUPFAM" id="SSF52540">
    <property type="entry name" value="P-loop containing nucleoside triphosphate hydrolases"/>
    <property type="match status" value="1"/>
</dbReference>
<dbReference type="InterPro" id="IPR056693">
    <property type="entry name" value="DUF7791"/>
</dbReference>
<dbReference type="EMBL" id="JAPEVB010000006">
    <property type="protein sequence ID" value="KAJ4386850.1"/>
    <property type="molecule type" value="Genomic_DNA"/>
</dbReference>
<dbReference type="PANTHER" id="PTHR10039:SF5">
    <property type="entry name" value="NACHT DOMAIN-CONTAINING PROTEIN"/>
    <property type="match status" value="1"/>
</dbReference>
<dbReference type="AlphaFoldDB" id="A0A9W8YK66"/>
<dbReference type="InterPro" id="IPR027417">
    <property type="entry name" value="P-loop_NTPase"/>
</dbReference>
<evidence type="ECO:0000313" key="5">
    <source>
        <dbReference type="Proteomes" id="UP001140453"/>
    </source>
</evidence>
<reference evidence="4" key="1">
    <citation type="submission" date="2022-10" db="EMBL/GenBank/DDBJ databases">
        <title>Tapping the CABI collections for fungal endophytes: first genome assemblies for Collariella, Neodidymelliopsis, Ascochyta clinopodiicola, Didymella pomorum, Didymosphaeria variabile, Neocosmospora piperis and Neocucurbitaria cava.</title>
        <authorList>
            <person name="Hill R."/>
        </authorList>
    </citation>
    <scope>NUCLEOTIDE SEQUENCE</scope>
    <source>
        <strain evidence="4">IMI 355082</strain>
    </source>
</reference>
<comment type="caution">
    <text evidence="4">The sequence shown here is derived from an EMBL/GenBank/DDBJ whole genome shotgun (WGS) entry which is preliminary data.</text>
</comment>
<dbReference type="Gene3D" id="3.40.50.300">
    <property type="entry name" value="P-loop containing nucleotide triphosphate hydrolases"/>
    <property type="match status" value="1"/>
</dbReference>
<keyword evidence="1" id="KW-0677">Repeat</keyword>
<proteinExistence type="predicted"/>
<dbReference type="Pfam" id="PF24883">
    <property type="entry name" value="NPHP3_N"/>
    <property type="match status" value="1"/>
</dbReference>
<gene>
    <name evidence="4" type="ORF">N0V93_009748</name>
</gene>
<protein>
    <recommendedName>
        <fullName evidence="6">NACHT domain-containing protein</fullName>
    </recommendedName>
</protein>
<feature type="domain" description="DUF7791" evidence="3">
    <location>
        <begin position="564"/>
        <end position="702"/>
    </location>
</feature>
<dbReference type="PANTHER" id="PTHR10039">
    <property type="entry name" value="AMELOGENIN"/>
    <property type="match status" value="1"/>
</dbReference>
<dbReference type="Proteomes" id="UP001140453">
    <property type="component" value="Unassembled WGS sequence"/>
</dbReference>
<dbReference type="Pfam" id="PF25053">
    <property type="entry name" value="DUF7791"/>
    <property type="match status" value="1"/>
</dbReference>
<evidence type="ECO:0000313" key="4">
    <source>
        <dbReference type="EMBL" id="KAJ4386850.1"/>
    </source>
</evidence>
<keyword evidence="5" id="KW-1185">Reference proteome</keyword>
<dbReference type="InterPro" id="IPR056884">
    <property type="entry name" value="NPHP3-like_N"/>
</dbReference>
<dbReference type="OrthoDB" id="443402at2759"/>
<feature type="domain" description="Nephrocystin 3-like N-terminal" evidence="2">
    <location>
        <begin position="278"/>
        <end position="448"/>
    </location>
</feature>
<sequence length="720" mass="82777">MDPLSAIGLISSVITFIDFGYEVVAASEEVRASATGTTKANEQIEFLNLRMKSVAVDLASAKLNTGYMSVDQLRMVEVANKCLELSDDLQRLLDQLKASNPSSKRQVFGTIARNVMNRNKKRDLEARLDQCNQLLQLQLSHTSRLESISRLMEIAQTGKCQERELGSLRQQLAVLTDTVASMKSHSKLQDQARHILDLSDHAVSKVLQNKILETLRFEKMEARFESIEEAHTNTFKWLLEGTKSSSLTVPTTNLEDSWLRKMSSQFEEQKPLRREIQSQFTKWLATGAGIYHISGKPGAGKSTLMRYLTESDQTREYLASWAGGKKLVFASFFFWRHGTDFQKSLNGLLRSLLYSVLDQHPDLTRVIFPVQWEAAQNSPESRILFRQVDVQRAFSSLMKTPQIYHKHKFAFFIDGLDEFHGREDTLIKTLFEWAQSGSENIKICVSSRELLIFQQRFLKCPKFRLHELTHQDIFLYVYDTLRNNEDIKLLSDPEDIAILGTALVNRAEGVFLWVSLALRLVERGLLLEDSIEDLMSSINVLPTEVEELFQVIFDSIKREPDVAKRRKAMRILSLAVDEAKVNVCHNRLFLATLSFMDDYDRNKDFVKNIKGHLTNSEIIVRLSRCHKQLDDSCRGFLSVQLEPGRHAEDLFRRERVKLAHRSLVDFFKRSDVKQVIEEHSQGFDKLHFYSQSLIAELKLWSPDTERVLRPSKVDGTDMKF</sequence>
<evidence type="ECO:0000259" key="2">
    <source>
        <dbReference type="Pfam" id="PF24883"/>
    </source>
</evidence>
<evidence type="ECO:0008006" key="6">
    <source>
        <dbReference type="Google" id="ProtNLM"/>
    </source>
</evidence>
<organism evidence="4 5">
    <name type="scientific">Gnomoniopsis smithogilvyi</name>
    <dbReference type="NCBI Taxonomy" id="1191159"/>
    <lineage>
        <taxon>Eukaryota</taxon>
        <taxon>Fungi</taxon>
        <taxon>Dikarya</taxon>
        <taxon>Ascomycota</taxon>
        <taxon>Pezizomycotina</taxon>
        <taxon>Sordariomycetes</taxon>
        <taxon>Sordariomycetidae</taxon>
        <taxon>Diaporthales</taxon>
        <taxon>Gnomoniaceae</taxon>
        <taxon>Gnomoniopsis</taxon>
    </lineage>
</organism>
<accession>A0A9W8YK66</accession>
<evidence type="ECO:0000259" key="3">
    <source>
        <dbReference type="Pfam" id="PF25053"/>
    </source>
</evidence>